<evidence type="ECO:0000313" key="3">
    <source>
        <dbReference type="EMBL" id="TDC21683.1"/>
    </source>
</evidence>
<feature type="region of interest" description="Disordered" evidence="1">
    <location>
        <begin position="80"/>
        <end position="99"/>
    </location>
</feature>
<feature type="signal peptide" evidence="2">
    <location>
        <begin position="1"/>
        <end position="21"/>
    </location>
</feature>
<evidence type="ECO:0000256" key="2">
    <source>
        <dbReference type="SAM" id="SignalP"/>
    </source>
</evidence>
<dbReference type="EMBL" id="SMKA01000211">
    <property type="protein sequence ID" value="TDC21683.1"/>
    <property type="molecule type" value="Genomic_DNA"/>
</dbReference>
<keyword evidence="2" id="KW-0732">Signal</keyword>
<proteinExistence type="predicted"/>
<organism evidence="3 4">
    <name type="scientific">Kribbella albertanoniae</name>
    <dbReference type="NCBI Taxonomy" id="1266829"/>
    <lineage>
        <taxon>Bacteria</taxon>
        <taxon>Bacillati</taxon>
        <taxon>Actinomycetota</taxon>
        <taxon>Actinomycetes</taxon>
        <taxon>Propionibacteriales</taxon>
        <taxon>Kribbellaceae</taxon>
        <taxon>Kribbella</taxon>
    </lineage>
</organism>
<name>A0A4R4PIH6_9ACTN</name>
<evidence type="ECO:0008006" key="5">
    <source>
        <dbReference type="Google" id="ProtNLM"/>
    </source>
</evidence>
<feature type="compositionally biased region" description="Pro residues" evidence="1">
    <location>
        <begin position="32"/>
        <end position="50"/>
    </location>
</feature>
<dbReference type="Proteomes" id="UP000295075">
    <property type="component" value="Unassembled WGS sequence"/>
</dbReference>
<feature type="region of interest" description="Disordered" evidence="1">
    <location>
        <begin position="22"/>
        <end position="60"/>
    </location>
</feature>
<dbReference type="PROSITE" id="PS51257">
    <property type="entry name" value="PROKAR_LIPOPROTEIN"/>
    <property type="match status" value="1"/>
</dbReference>
<gene>
    <name evidence="3" type="ORF">E1261_32775</name>
</gene>
<reference evidence="3 4" key="1">
    <citation type="submission" date="2019-03" db="EMBL/GenBank/DDBJ databases">
        <title>Draft genome sequences of novel Actinobacteria.</title>
        <authorList>
            <person name="Sahin N."/>
            <person name="Ay H."/>
            <person name="Saygin H."/>
        </authorList>
    </citation>
    <scope>NUCLEOTIDE SEQUENCE [LARGE SCALE GENOMIC DNA]</scope>
    <source>
        <strain evidence="3 4">JCM 30547</strain>
    </source>
</reference>
<evidence type="ECO:0000313" key="4">
    <source>
        <dbReference type="Proteomes" id="UP000295075"/>
    </source>
</evidence>
<sequence length="252" mass="26009">MTRFVSSSLALAAALTFTLTACGGGDDKSSAPPTPAPSVPSTPTSTPPEPVSATTDPATGLVMRSEADLTKALLELSDLPEGFTREAEEPDDGSKPFWTSSSRCKPLVKYLNATEAPGAKATVSRSFSGGQEGPYIDFGFDALGSVAKVASLREKYADAVSSCTRVSMRAEGDSSTTMQVDELTAPKYGTEPFAFRLMGVSGPKRGLEFTGLITGVNDVMLSVSVLAGDEAVLEAAAEAAATRAQAVLKPAT</sequence>
<dbReference type="OrthoDB" id="3828372at2"/>
<feature type="chain" id="PRO_5038989825" description="Sensor domain-containing protein" evidence="2">
    <location>
        <begin position="22"/>
        <end position="252"/>
    </location>
</feature>
<protein>
    <recommendedName>
        <fullName evidence="5">Sensor domain-containing protein</fullName>
    </recommendedName>
</protein>
<accession>A0A4R4PIH6</accession>
<evidence type="ECO:0000256" key="1">
    <source>
        <dbReference type="SAM" id="MobiDB-lite"/>
    </source>
</evidence>
<dbReference type="RefSeq" id="WP_132413487.1">
    <property type="nucleotide sequence ID" value="NZ_SMKA01000211.1"/>
</dbReference>
<dbReference type="AlphaFoldDB" id="A0A4R4PIH6"/>
<comment type="caution">
    <text evidence="3">The sequence shown here is derived from an EMBL/GenBank/DDBJ whole genome shotgun (WGS) entry which is preliminary data.</text>
</comment>
<keyword evidence="4" id="KW-1185">Reference proteome</keyword>